<dbReference type="PROSITE" id="PS50835">
    <property type="entry name" value="IG_LIKE"/>
    <property type="match status" value="1"/>
</dbReference>
<dbReference type="InterPro" id="IPR013783">
    <property type="entry name" value="Ig-like_fold"/>
</dbReference>
<feature type="domain" description="Ig-like" evidence="2">
    <location>
        <begin position="1"/>
        <end position="66"/>
    </location>
</feature>
<dbReference type="AlphaFoldDB" id="H2ZEU3"/>
<organism evidence="3 4">
    <name type="scientific">Ciona savignyi</name>
    <name type="common">Pacific transparent sea squirt</name>
    <dbReference type="NCBI Taxonomy" id="51511"/>
    <lineage>
        <taxon>Eukaryota</taxon>
        <taxon>Metazoa</taxon>
        <taxon>Chordata</taxon>
        <taxon>Tunicata</taxon>
        <taxon>Ascidiacea</taxon>
        <taxon>Phlebobranchia</taxon>
        <taxon>Cionidae</taxon>
        <taxon>Ciona</taxon>
    </lineage>
</organism>
<evidence type="ECO:0000313" key="4">
    <source>
        <dbReference type="Proteomes" id="UP000007875"/>
    </source>
</evidence>
<protein>
    <recommendedName>
        <fullName evidence="2">Ig-like domain-containing protein</fullName>
    </recommendedName>
</protein>
<dbReference type="SUPFAM" id="SSF48726">
    <property type="entry name" value="Immunoglobulin"/>
    <property type="match status" value="1"/>
</dbReference>
<dbReference type="HOGENOM" id="CLU_1991849_0_0_1"/>
<keyword evidence="1" id="KW-0812">Transmembrane</keyword>
<evidence type="ECO:0000259" key="2">
    <source>
        <dbReference type="PROSITE" id="PS50835"/>
    </source>
</evidence>
<evidence type="ECO:0000256" key="1">
    <source>
        <dbReference type="SAM" id="Phobius"/>
    </source>
</evidence>
<reference evidence="3" key="3">
    <citation type="submission" date="2025-09" db="UniProtKB">
        <authorList>
            <consortium name="Ensembl"/>
        </authorList>
    </citation>
    <scope>IDENTIFICATION</scope>
</reference>
<name>H2ZEU3_CIOSA</name>
<dbReference type="Proteomes" id="UP000007875">
    <property type="component" value="Unassembled WGS sequence"/>
</dbReference>
<keyword evidence="1" id="KW-0472">Membrane</keyword>
<feature type="transmembrane region" description="Helical" evidence="1">
    <location>
        <begin position="94"/>
        <end position="115"/>
    </location>
</feature>
<dbReference type="InterPro" id="IPR007110">
    <property type="entry name" value="Ig-like_dom"/>
</dbReference>
<reference evidence="3" key="2">
    <citation type="submission" date="2025-08" db="UniProtKB">
        <authorList>
            <consortium name="Ensembl"/>
        </authorList>
    </citation>
    <scope>IDENTIFICATION</scope>
</reference>
<dbReference type="Gene3D" id="2.60.40.10">
    <property type="entry name" value="Immunoglobulins"/>
    <property type="match status" value="1"/>
</dbReference>
<keyword evidence="1" id="KW-1133">Transmembrane helix</keyword>
<dbReference type="InterPro" id="IPR036179">
    <property type="entry name" value="Ig-like_dom_sf"/>
</dbReference>
<keyword evidence="4" id="KW-1185">Reference proteome</keyword>
<dbReference type="InParanoid" id="H2ZEU3"/>
<reference evidence="4" key="1">
    <citation type="submission" date="2003-08" db="EMBL/GenBank/DDBJ databases">
        <authorList>
            <person name="Birren B."/>
            <person name="Nusbaum C."/>
            <person name="Abebe A."/>
            <person name="Abouelleil A."/>
            <person name="Adekoya E."/>
            <person name="Ait-zahra M."/>
            <person name="Allen N."/>
            <person name="Allen T."/>
            <person name="An P."/>
            <person name="Anderson M."/>
            <person name="Anderson S."/>
            <person name="Arachchi H."/>
            <person name="Armbruster J."/>
            <person name="Bachantsang P."/>
            <person name="Baldwin J."/>
            <person name="Barry A."/>
            <person name="Bayul T."/>
            <person name="Blitshsteyn B."/>
            <person name="Bloom T."/>
            <person name="Blye J."/>
            <person name="Boguslavskiy L."/>
            <person name="Borowsky M."/>
            <person name="Boukhgalter B."/>
            <person name="Brunache A."/>
            <person name="Butler J."/>
            <person name="Calixte N."/>
            <person name="Calvo S."/>
            <person name="Camarata J."/>
            <person name="Campo K."/>
            <person name="Chang J."/>
            <person name="Cheshatsang Y."/>
            <person name="Citroen M."/>
            <person name="Collymore A."/>
            <person name="Considine T."/>
            <person name="Cook A."/>
            <person name="Cooke P."/>
            <person name="Corum B."/>
            <person name="Cuomo C."/>
            <person name="David R."/>
            <person name="Dawoe T."/>
            <person name="Degray S."/>
            <person name="Dodge S."/>
            <person name="Dooley K."/>
            <person name="Dorje P."/>
            <person name="Dorjee K."/>
            <person name="Dorris L."/>
            <person name="Duffey N."/>
            <person name="Dupes A."/>
            <person name="Elkins T."/>
            <person name="Engels R."/>
            <person name="Erickson J."/>
            <person name="Farina A."/>
            <person name="Faro S."/>
            <person name="Ferreira P."/>
            <person name="Fischer H."/>
            <person name="Fitzgerald M."/>
            <person name="Foley K."/>
            <person name="Gage D."/>
            <person name="Galagan J."/>
            <person name="Gearin G."/>
            <person name="Gnerre S."/>
            <person name="Gnirke A."/>
            <person name="Goyette A."/>
            <person name="Graham J."/>
            <person name="Grandbois E."/>
            <person name="Gyaltsen K."/>
            <person name="Hafez N."/>
            <person name="Hagopian D."/>
            <person name="Hagos B."/>
            <person name="Hall J."/>
            <person name="Hatcher B."/>
            <person name="Heller A."/>
            <person name="Higgins H."/>
            <person name="Honan T."/>
            <person name="Horn A."/>
            <person name="Houde N."/>
            <person name="Hughes L."/>
            <person name="Hulme W."/>
            <person name="Husby E."/>
            <person name="Iliev I."/>
            <person name="Jaffe D."/>
            <person name="Jones C."/>
            <person name="Kamal M."/>
            <person name="Kamat A."/>
            <person name="Kamvysselis M."/>
            <person name="Karlsson E."/>
            <person name="Kells C."/>
            <person name="Kieu A."/>
            <person name="Kisner P."/>
            <person name="Kodira C."/>
            <person name="Kulbokas E."/>
            <person name="Labutti K."/>
            <person name="Lama D."/>
            <person name="Landers T."/>
            <person name="Leger J."/>
            <person name="Levine S."/>
            <person name="Lewis D."/>
            <person name="Lewis T."/>
            <person name="Lindblad-toh K."/>
            <person name="Liu X."/>
            <person name="Lokyitsang T."/>
            <person name="Lokyitsang Y."/>
            <person name="Lucien O."/>
            <person name="Lui A."/>
            <person name="Ma L.J."/>
            <person name="Mabbitt R."/>
            <person name="Macdonald J."/>
            <person name="Maclean C."/>
            <person name="Major J."/>
            <person name="Manning J."/>
            <person name="Marabella R."/>
            <person name="Maru K."/>
            <person name="Matthews C."/>
            <person name="Mauceli E."/>
            <person name="Mccarthy M."/>
            <person name="Mcdonough S."/>
            <person name="Mcghee T."/>
            <person name="Meldrim J."/>
            <person name="Meneus L."/>
            <person name="Mesirov J."/>
            <person name="Mihalev A."/>
            <person name="Mihova T."/>
            <person name="Mikkelsen T."/>
            <person name="Mlenga V."/>
            <person name="Moru K."/>
            <person name="Mozes J."/>
            <person name="Mulrain L."/>
            <person name="Munson G."/>
            <person name="Naylor J."/>
            <person name="Newes C."/>
            <person name="Nguyen C."/>
            <person name="Nguyen N."/>
            <person name="Nguyen T."/>
            <person name="Nicol R."/>
            <person name="Nielsen C."/>
            <person name="Nizzari M."/>
            <person name="Norbu C."/>
            <person name="Norbu N."/>
            <person name="O'donnell P."/>
            <person name="Okoawo O."/>
            <person name="O'leary S."/>
            <person name="Omotosho B."/>
            <person name="O'neill K."/>
            <person name="Osman S."/>
            <person name="Parker S."/>
            <person name="Perrin D."/>
            <person name="Phunkhang P."/>
            <person name="Piqani B."/>
            <person name="Purcell S."/>
            <person name="Rachupka T."/>
            <person name="Ramasamy U."/>
            <person name="Rameau R."/>
            <person name="Ray V."/>
            <person name="Raymond C."/>
            <person name="Retta R."/>
            <person name="Richardson S."/>
            <person name="Rise C."/>
            <person name="Rodriguez J."/>
            <person name="Rogers J."/>
            <person name="Rogov P."/>
            <person name="Rutman M."/>
            <person name="Schupbach R."/>
            <person name="Seaman C."/>
            <person name="Settipalli S."/>
            <person name="Sharpe T."/>
            <person name="Sheridan J."/>
            <person name="Sherpa N."/>
            <person name="Shi J."/>
            <person name="Smirnov S."/>
            <person name="Smith C."/>
            <person name="Sougnez C."/>
            <person name="Spencer B."/>
            <person name="Stalker J."/>
            <person name="Stange-thomann N."/>
            <person name="Stavropoulos S."/>
            <person name="Stetson K."/>
            <person name="Stone C."/>
            <person name="Stone S."/>
            <person name="Stubbs M."/>
            <person name="Talamas J."/>
            <person name="Tchuinga P."/>
            <person name="Tenzing P."/>
            <person name="Tesfaye S."/>
            <person name="Theodore J."/>
            <person name="Thoulutsang Y."/>
            <person name="Topham K."/>
            <person name="Towey S."/>
            <person name="Tsamla T."/>
            <person name="Tsomo N."/>
            <person name="Vallee D."/>
            <person name="Vassiliev H."/>
            <person name="Venkataraman V."/>
            <person name="Vinson J."/>
            <person name="Vo A."/>
            <person name="Wade C."/>
            <person name="Wang S."/>
            <person name="Wangchuk T."/>
            <person name="Wangdi T."/>
            <person name="Whittaker C."/>
            <person name="Wilkinson J."/>
            <person name="Wu Y."/>
            <person name="Wyman D."/>
            <person name="Yadav S."/>
            <person name="Yang S."/>
            <person name="Yang X."/>
            <person name="Yeager S."/>
            <person name="Yee E."/>
            <person name="Young G."/>
            <person name="Zainoun J."/>
            <person name="Zembeck L."/>
            <person name="Zimmer A."/>
            <person name="Zody M."/>
            <person name="Lander E."/>
        </authorList>
    </citation>
    <scope>NUCLEOTIDE SEQUENCE [LARGE SCALE GENOMIC DNA]</scope>
</reference>
<sequence length="125" mass="13804">MSAMLSCSIDPNAAMRWQYDAGSVVVALTRHAVNSKQLTELASFIYPNDSLLINPITTKNGGYYSCYRNMELAMSYRMVVDVPGLLNINTAINYTIYLTLFIITTVFISTALAAIKSGLISNTKY</sequence>
<accession>H2ZEU3</accession>
<dbReference type="Ensembl" id="ENSCSAVT00000016290.1">
    <property type="protein sequence ID" value="ENSCSAVP00000016109.1"/>
    <property type="gene ID" value="ENSCSAVG00000009483.1"/>
</dbReference>
<evidence type="ECO:0000313" key="3">
    <source>
        <dbReference type="Ensembl" id="ENSCSAVP00000016109.1"/>
    </source>
</evidence>
<proteinExistence type="predicted"/>